<comment type="similarity">
    <text evidence="2">Belongs to the EssA family.</text>
</comment>
<keyword evidence="15" id="KW-1185">Reference proteome</keyword>
<reference evidence="11 15" key="3">
    <citation type="submission" date="2019-07" db="EMBL/GenBank/DDBJ databases">
        <title>Comparative genome analysis of staphylococcus lugdunensis shows clonal complex-dependent diversity of the putative virulence factor, ess/type vii locus.</title>
        <authorList>
            <person name="Lebeurre J."/>
            <person name="Dahyot S."/>
            <person name="Diene S."/>
            <person name="Paulay A."/>
            <person name="Aubourg M."/>
            <person name="Argemi X."/>
            <person name="Giard J.-C."/>
            <person name="Tournier I."/>
            <person name="Francois P."/>
            <person name="Pestel-Caron M."/>
        </authorList>
    </citation>
    <scope>NUCLEOTIDE SEQUENCE [LARGE SCALE GENOMIC DNA]</scope>
    <source>
        <strain evidence="11 15">SL13</strain>
    </source>
</reference>
<evidence type="ECO:0000313" key="11">
    <source>
        <dbReference type="EMBL" id="QEX39402.1"/>
    </source>
</evidence>
<keyword evidence="7 9" id="KW-0472">Membrane</keyword>
<dbReference type="Proteomes" id="UP000293637">
    <property type="component" value="Unassembled WGS sequence"/>
</dbReference>
<keyword evidence="4" id="KW-1003">Cell membrane</keyword>
<dbReference type="InterPro" id="IPR018920">
    <property type="entry name" value="EssA/YueC"/>
</dbReference>
<name>A0A133Q8J2_STALU</name>
<evidence type="ECO:0000313" key="10">
    <source>
        <dbReference type="EMBL" id="KXA39202.1"/>
    </source>
</evidence>
<dbReference type="OMA" id="LNIDVQH"/>
<dbReference type="Pfam" id="PF10661">
    <property type="entry name" value="EssA"/>
    <property type="match status" value="1"/>
</dbReference>
<evidence type="ECO:0000256" key="1">
    <source>
        <dbReference type="ARBA" id="ARBA00004251"/>
    </source>
</evidence>
<feature type="region of interest" description="Disordered" evidence="8">
    <location>
        <begin position="55"/>
        <end position="80"/>
    </location>
</feature>
<dbReference type="NCBIfam" id="TIGR03927">
    <property type="entry name" value="T7SS_EssA_Firm"/>
    <property type="match status" value="1"/>
</dbReference>
<evidence type="ECO:0000256" key="9">
    <source>
        <dbReference type="SAM" id="Phobius"/>
    </source>
</evidence>
<evidence type="ECO:0000256" key="5">
    <source>
        <dbReference type="ARBA" id="ARBA00022692"/>
    </source>
</evidence>
<proteinExistence type="inferred from homology"/>
<evidence type="ECO:0000313" key="14">
    <source>
        <dbReference type="Proteomes" id="UP000293637"/>
    </source>
</evidence>
<evidence type="ECO:0000256" key="3">
    <source>
        <dbReference type="ARBA" id="ARBA00019767"/>
    </source>
</evidence>
<evidence type="ECO:0000256" key="8">
    <source>
        <dbReference type="SAM" id="MobiDB-lite"/>
    </source>
</evidence>
<dbReference type="Proteomes" id="UP000325462">
    <property type="component" value="Chromosome"/>
</dbReference>
<dbReference type="RefSeq" id="WP_002459616.1">
    <property type="nucleotide sequence ID" value="NZ_AP021848.1"/>
</dbReference>
<evidence type="ECO:0000256" key="7">
    <source>
        <dbReference type="ARBA" id="ARBA00023136"/>
    </source>
</evidence>
<dbReference type="STRING" id="28035.B6N84_09855"/>
<dbReference type="GeneID" id="58090256"/>
<dbReference type="Proteomes" id="UP000070063">
    <property type="component" value="Unassembled WGS sequence"/>
</dbReference>
<dbReference type="GO" id="GO:0005886">
    <property type="term" value="C:plasma membrane"/>
    <property type="evidence" value="ECO:0007669"/>
    <property type="project" value="UniProtKB-SubCell"/>
</dbReference>
<evidence type="ECO:0000256" key="6">
    <source>
        <dbReference type="ARBA" id="ARBA00022989"/>
    </source>
</evidence>
<evidence type="ECO:0000313" key="12">
    <source>
        <dbReference type="EMBL" id="TBW73047.1"/>
    </source>
</evidence>
<sequence>MLIEGLTMMTLLTANPHQGDLDIRVDDEDQQNVNKDIKEYDTTLFDDESKKINQRIKEQQQNKDSNIKNNLFQKQAGNKSRLDETKHVLFSNKNLNKTAESDKSPYLQDKQKKNFFPYILLSIGAFLTIGFMVFTIQRGRRVKR</sequence>
<keyword evidence="5 9" id="KW-0812">Transmembrane</keyword>
<dbReference type="eggNOG" id="ENOG5030EVU">
    <property type="taxonomic scope" value="Bacteria"/>
</dbReference>
<evidence type="ECO:0000256" key="4">
    <source>
        <dbReference type="ARBA" id="ARBA00022475"/>
    </source>
</evidence>
<dbReference type="EMBL" id="CP041722">
    <property type="protein sequence ID" value="QEX39402.1"/>
    <property type="molecule type" value="Genomic_DNA"/>
</dbReference>
<accession>A0A133Q8J2</accession>
<reference evidence="10 13" key="1">
    <citation type="submission" date="2016-01" db="EMBL/GenBank/DDBJ databases">
        <authorList>
            <person name="Mitreva M."/>
            <person name="Pepin K.H."/>
            <person name="Mihindukulasuriya K.A."/>
            <person name="Fulton R."/>
            <person name="Fronick C."/>
            <person name="O'Laughlin M."/>
            <person name="Miner T."/>
            <person name="Herter B."/>
            <person name="Rosa B.A."/>
            <person name="Cordes M."/>
            <person name="Tomlinson C."/>
            <person name="Wollam A."/>
            <person name="Palsikar V.B."/>
            <person name="Mardis E.R."/>
            <person name="Wilson R.K."/>
        </authorList>
    </citation>
    <scope>NUCLEOTIDE SEQUENCE [LARGE SCALE GENOMIC DNA]</scope>
    <source>
        <strain evidence="10 13">MJR7738</strain>
    </source>
</reference>
<keyword evidence="6 9" id="KW-1133">Transmembrane helix</keyword>
<dbReference type="AlphaFoldDB" id="A0A133Q8J2"/>
<dbReference type="InterPro" id="IPR034026">
    <property type="entry name" value="EssA"/>
</dbReference>
<dbReference type="EMBL" id="SCHB01000002">
    <property type="protein sequence ID" value="TBW73047.1"/>
    <property type="molecule type" value="Genomic_DNA"/>
</dbReference>
<evidence type="ECO:0000313" key="15">
    <source>
        <dbReference type="Proteomes" id="UP000325462"/>
    </source>
</evidence>
<dbReference type="EMBL" id="LRQI01000029">
    <property type="protein sequence ID" value="KXA39202.1"/>
    <property type="molecule type" value="Genomic_DNA"/>
</dbReference>
<gene>
    <name evidence="12" type="primary">essA</name>
    <name evidence="12" type="ORF">EQ812_04170</name>
    <name evidence="11" type="ORF">FO454_11020</name>
    <name evidence="10" type="ORF">HMPREF3225_00833</name>
</gene>
<comment type="subcellular location">
    <subcellularLocation>
        <location evidence="1">Cell membrane</location>
        <topology evidence="1">Single-pass type I membrane protein</topology>
    </subcellularLocation>
</comment>
<reference evidence="12 14" key="2">
    <citation type="journal article" date="2019" name="Sci. Transl. Med.">
        <title>Quorum sensing between bacterial species on the skin protects against epidermal injury in atopic dermatitis.</title>
        <authorList>
            <person name="Williams M.R."/>
        </authorList>
    </citation>
    <scope>NUCLEOTIDE SEQUENCE [LARGE SCALE GENOMIC DNA]</scope>
    <source>
        <strain evidence="12 14">E7</strain>
    </source>
</reference>
<evidence type="ECO:0000256" key="2">
    <source>
        <dbReference type="ARBA" id="ARBA00008570"/>
    </source>
</evidence>
<evidence type="ECO:0000313" key="13">
    <source>
        <dbReference type="Proteomes" id="UP000070063"/>
    </source>
</evidence>
<protein>
    <recommendedName>
        <fullName evidence="3">ESAT-6 secretion machinery protein EssA</fullName>
    </recommendedName>
</protein>
<organism evidence="12 14">
    <name type="scientific">Staphylococcus lugdunensis</name>
    <dbReference type="NCBI Taxonomy" id="28035"/>
    <lineage>
        <taxon>Bacteria</taxon>
        <taxon>Bacillati</taxon>
        <taxon>Bacillota</taxon>
        <taxon>Bacilli</taxon>
        <taxon>Bacillales</taxon>
        <taxon>Staphylococcaceae</taxon>
        <taxon>Staphylococcus</taxon>
    </lineage>
</organism>
<feature type="compositionally biased region" description="Polar residues" evidence="8">
    <location>
        <begin position="62"/>
        <end position="78"/>
    </location>
</feature>
<feature type="transmembrane region" description="Helical" evidence="9">
    <location>
        <begin position="115"/>
        <end position="136"/>
    </location>
</feature>